<feature type="chain" id="PRO_5020988817" evidence="1">
    <location>
        <begin position="22"/>
        <end position="55"/>
    </location>
</feature>
<reference evidence="2" key="1">
    <citation type="submission" date="2019-03" db="EMBL/GenBank/DDBJ databases">
        <title>WGS assembly of Setaria viridis.</title>
        <authorList>
            <person name="Huang P."/>
            <person name="Jenkins J."/>
            <person name="Grimwood J."/>
            <person name="Barry K."/>
            <person name="Healey A."/>
            <person name="Mamidi S."/>
            <person name="Sreedasyam A."/>
            <person name="Shu S."/>
            <person name="Feldman M."/>
            <person name="Wu J."/>
            <person name="Yu Y."/>
            <person name="Chen C."/>
            <person name="Johnson J."/>
            <person name="Rokhsar D."/>
            <person name="Baxter I."/>
            <person name="Schmutz J."/>
            <person name="Brutnell T."/>
            <person name="Kellogg E."/>
        </authorList>
    </citation>
    <scope>NUCLEOTIDE SEQUENCE [LARGE SCALE GENOMIC DNA]</scope>
</reference>
<sequence length="55" mass="6434">MIILQAKLLWLLALFYNTVLPGCVVYECDHLRAEKKEKAPKVLFPCEHSYRLKSI</sequence>
<protein>
    <submittedName>
        <fullName evidence="2">Uncharacterized protein</fullName>
    </submittedName>
</protein>
<evidence type="ECO:0000256" key="1">
    <source>
        <dbReference type="SAM" id="SignalP"/>
    </source>
</evidence>
<feature type="signal peptide" evidence="1">
    <location>
        <begin position="1"/>
        <end position="21"/>
    </location>
</feature>
<gene>
    <name evidence="2" type="ORF">SEVIR_9G563866v2</name>
</gene>
<name>A0A4U6TAY6_SETVI</name>
<proteinExistence type="predicted"/>
<evidence type="ECO:0000313" key="2">
    <source>
        <dbReference type="EMBL" id="TKV98501.1"/>
    </source>
</evidence>
<dbReference type="Gramene" id="TKV98501">
    <property type="protein sequence ID" value="TKV98501"/>
    <property type="gene ID" value="SEVIR_9G563866v2"/>
</dbReference>
<dbReference type="AlphaFoldDB" id="A0A4U6TAY6"/>
<keyword evidence="1" id="KW-0732">Signal</keyword>
<organism evidence="2 3">
    <name type="scientific">Setaria viridis</name>
    <name type="common">Green bristlegrass</name>
    <name type="synonym">Setaria italica subsp. viridis</name>
    <dbReference type="NCBI Taxonomy" id="4556"/>
    <lineage>
        <taxon>Eukaryota</taxon>
        <taxon>Viridiplantae</taxon>
        <taxon>Streptophyta</taxon>
        <taxon>Embryophyta</taxon>
        <taxon>Tracheophyta</taxon>
        <taxon>Spermatophyta</taxon>
        <taxon>Magnoliopsida</taxon>
        <taxon>Liliopsida</taxon>
        <taxon>Poales</taxon>
        <taxon>Poaceae</taxon>
        <taxon>PACMAD clade</taxon>
        <taxon>Panicoideae</taxon>
        <taxon>Panicodae</taxon>
        <taxon>Paniceae</taxon>
        <taxon>Cenchrinae</taxon>
        <taxon>Setaria</taxon>
    </lineage>
</organism>
<dbReference type="Proteomes" id="UP000298652">
    <property type="component" value="Chromosome 9"/>
</dbReference>
<dbReference type="EMBL" id="CM016560">
    <property type="protein sequence ID" value="TKV98501.1"/>
    <property type="molecule type" value="Genomic_DNA"/>
</dbReference>
<accession>A0A4U6TAY6</accession>
<keyword evidence="3" id="KW-1185">Reference proteome</keyword>
<evidence type="ECO:0000313" key="3">
    <source>
        <dbReference type="Proteomes" id="UP000298652"/>
    </source>
</evidence>